<dbReference type="InterPro" id="IPR036388">
    <property type="entry name" value="WH-like_DNA-bd_sf"/>
</dbReference>
<keyword evidence="3" id="KW-1185">Reference proteome</keyword>
<dbReference type="EMBL" id="JNFF01000019">
    <property type="protein sequence ID" value="KEQ31278.1"/>
    <property type="molecule type" value="Genomic_DNA"/>
</dbReference>
<sequence>MNYYQSLGYLVLGSRLKRLSELFLSEINKAYRLQGIAFETTWFPVFQLLDKHKVLTIQEIAEQMEVSQPGASQLIAGLKQKGLVCSQAHAADARKQQITLSEQGKTLLMRVKPVWEAIRIAMEDMAGTDGHHLLENLTRLEDEFKSKGLVNNIMENLNSKNIISHEENI</sequence>
<dbReference type="InterPro" id="IPR000835">
    <property type="entry name" value="HTH_MarR-typ"/>
</dbReference>
<dbReference type="eggNOG" id="COG1846">
    <property type="taxonomic scope" value="Bacteria"/>
</dbReference>
<dbReference type="SUPFAM" id="SSF46785">
    <property type="entry name" value="Winged helix' DNA-binding domain"/>
    <property type="match status" value="1"/>
</dbReference>
<reference evidence="2 3" key="1">
    <citation type="journal article" date="1992" name="Int. J. Syst. Bacteriol.">
        <title>Sphingobacterium antarcticus sp. nov. a Psychrotrophic Bacterium from the Soils of Schirmacher Oasis, Antarctica.</title>
        <authorList>
            <person name="Shivaji S."/>
            <person name="Ray M.K."/>
            <person name="Rao N.S."/>
            <person name="Saiserr L."/>
            <person name="Jagannadham M.V."/>
            <person name="Kumar G.S."/>
            <person name="Reddy G."/>
            <person name="Bhargava P.M."/>
        </authorList>
    </citation>
    <scope>NUCLEOTIDE SEQUENCE [LARGE SCALE GENOMIC DNA]</scope>
    <source>
        <strain evidence="2 3">4BY</strain>
    </source>
</reference>
<evidence type="ECO:0000313" key="2">
    <source>
        <dbReference type="EMBL" id="KEQ31278.1"/>
    </source>
</evidence>
<protein>
    <recommendedName>
        <fullName evidence="1">HTH marR-type domain-containing protein</fullName>
    </recommendedName>
</protein>
<dbReference type="GO" id="GO:0003700">
    <property type="term" value="F:DNA-binding transcription factor activity"/>
    <property type="evidence" value="ECO:0007669"/>
    <property type="project" value="InterPro"/>
</dbReference>
<name>A0A081PKQ5_9SPHI</name>
<evidence type="ECO:0000313" key="3">
    <source>
        <dbReference type="Proteomes" id="UP000028007"/>
    </source>
</evidence>
<dbReference type="PANTHER" id="PTHR33164:SF43">
    <property type="entry name" value="HTH-TYPE TRANSCRIPTIONAL REPRESSOR YETL"/>
    <property type="match status" value="1"/>
</dbReference>
<dbReference type="AlphaFoldDB" id="A0A081PKQ5"/>
<dbReference type="Proteomes" id="UP000028007">
    <property type="component" value="Unassembled WGS sequence"/>
</dbReference>
<organism evidence="2 3">
    <name type="scientific">Pedobacter antarcticus 4BY</name>
    <dbReference type="NCBI Taxonomy" id="1358423"/>
    <lineage>
        <taxon>Bacteria</taxon>
        <taxon>Pseudomonadati</taxon>
        <taxon>Bacteroidota</taxon>
        <taxon>Sphingobacteriia</taxon>
        <taxon>Sphingobacteriales</taxon>
        <taxon>Sphingobacteriaceae</taxon>
        <taxon>Pedobacter</taxon>
    </lineage>
</organism>
<dbReference type="PANTHER" id="PTHR33164">
    <property type="entry name" value="TRANSCRIPTIONAL REGULATOR, MARR FAMILY"/>
    <property type="match status" value="1"/>
</dbReference>
<comment type="caution">
    <text evidence="2">The sequence shown here is derived from an EMBL/GenBank/DDBJ whole genome shotgun (WGS) entry which is preliminary data.</text>
</comment>
<dbReference type="InterPro" id="IPR039422">
    <property type="entry name" value="MarR/SlyA-like"/>
</dbReference>
<dbReference type="PROSITE" id="PS50995">
    <property type="entry name" value="HTH_MARR_2"/>
    <property type="match status" value="1"/>
</dbReference>
<dbReference type="InterPro" id="IPR036390">
    <property type="entry name" value="WH_DNA-bd_sf"/>
</dbReference>
<proteinExistence type="predicted"/>
<accession>A0A081PKQ5</accession>
<dbReference type="GO" id="GO:0006950">
    <property type="term" value="P:response to stress"/>
    <property type="evidence" value="ECO:0007669"/>
    <property type="project" value="TreeGrafter"/>
</dbReference>
<feature type="domain" description="HTH marR-type" evidence="1">
    <location>
        <begin position="9"/>
        <end position="142"/>
    </location>
</feature>
<dbReference type="RefSeq" id="WP_051759616.1">
    <property type="nucleotide sequence ID" value="NZ_JNFF01000019.1"/>
</dbReference>
<gene>
    <name evidence="2" type="ORF">N180_03250</name>
</gene>
<dbReference type="Pfam" id="PF12802">
    <property type="entry name" value="MarR_2"/>
    <property type="match status" value="1"/>
</dbReference>
<dbReference type="Gene3D" id="1.10.10.10">
    <property type="entry name" value="Winged helix-like DNA-binding domain superfamily/Winged helix DNA-binding domain"/>
    <property type="match status" value="1"/>
</dbReference>
<dbReference type="OrthoDB" id="759747at2"/>
<evidence type="ECO:0000259" key="1">
    <source>
        <dbReference type="PROSITE" id="PS50995"/>
    </source>
</evidence>